<accession>A0A7T8K0U7</accession>
<evidence type="ECO:0000313" key="2">
    <source>
        <dbReference type="Proteomes" id="UP000595437"/>
    </source>
</evidence>
<protein>
    <submittedName>
        <fullName evidence="1">Uncharacterized protein</fullName>
    </submittedName>
</protein>
<sequence>MRVFEVRFKVEYLSHSMNPEFIIRFSWTNASFSRCDADEKCPNLRYEEVVHPIQKGMLFLLNAKLALGVKATSGKGGVVQQGKIAGPMSIVHALCHEVFEEGSSAWRTSFGGSVALKERRFHCRRVREARRHIRKVSSSQTN</sequence>
<gene>
    <name evidence="1" type="ORF">FKW44_016026</name>
</gene>
<dbReference type="AlphaFoldDB" id="A0A7T8K0U7"/>
<dbReference type="Proteomes" id="UP000595437">
    <property type="component" value="Chromosome 10"/>
</dbReference>
<organism evidence="1 2">
    <name type="scientific">Caligus rogercresseyi</name>
    <name type="common">Sea louse</name>
    <dbReference type="NCBI Taxonomy" id="217165"/>
    <lineage>
        <taxon>Eukaryota</taxon>
        <taxon>Metazoa</taxon>
        <taxon>Ecdysozoa</taxon>
        <taxon>Arthropoda</taxon>
        <taxon>Crustacea</taxon>
        <taxon>Multicrustacea</taxon>
        <taxon>Hexanauplia</taxon>
        <taxon>Copepoda</taxon>
        <taxon>Siphonostomatoida</taxon>
        <taxon>Caligidae</taxon>
        <taxon>Caligus</taxon>
    </lineage>
</organism>
<keyword evidence="2" id="KW-1185">Reference proteome</keyword>
<reference evidence="2" key="1">
    <citation type="submission" date="2021-01" db="EMBL/GenBank/DDBJ databases">
        <title>Caligus Genome Assembly.</title>
        <authorList>
            <person name="Gallardo-Escarate C."/>
        </authorList>
    </citation>
    <scope>NUCLEOTIDE SEQUENCE [LARGE SCALE GENOMIC DNA]</scope>
</reference>
<evidence type="ECO:0000313" key="1">
    <source>
        <dbReference type="EMBL" id="QQP41604.1"/>
    </source>
</evidence>
<name>A0A7T8K0U7_CALRO</name>
<dbReference type="EMBL" id="CP045899">
    <property type="protein sequence ID" value="QQP41604.1"/>
    <property type="molecule type" value="Genomic_DNA"/>
</dbReference>
<proteinExistence type="predicted"/>